<dbReference type="RefSeq" id="WP_163659064.1">
    <property type="nucleotide sequence ID" value="NZ_QZCE01000001.1"/>
</dbReference>
<proteinExistence type="predicted"/>
<dbReference type="InterPro" id="IPR036269">
    <property type="entry name" value="Rho_N_sf"/>
</dbReference>
<evidence type="ECO:0000313" key="2">
    <source>
        <dbReference type="EMBL" id="NEZ61188.1"/>
    </source>
</evidence>
<comment type="caution">
    <text evidence="2">The sequence shown here is derived from an EMBL/GenBank/DDBJ whole genome shotgun (WGS) entry which is preliminary data.</text>
</comment>
<evidence type="ECO:0000313" key="3">
    <source>
        <dbReference type="Proteomes" id="UP000473574"/>
    </source>
</evidence>
<feature type="domain" description="Rho termination factor-like N-terminal" evidence="1">
    <location>
        <begin position="240"/>
        <end position="277"/>
    </location>
</feature>
<dbReference type="Pfam" id="PF07498">
    <property type="entry name" value="Rho_N"/>
    <property type="match status" value="1"/>
</dbReference>
<organism evidence="2 3">
    <name type="scientific">Adonisia turfae CCMR0082</name>
    <dbReference type="NCBI Taxonomy" id="2304604"/>
    <lineage>
        <taxon>Bacteria</taxon>
        <taxon>Bacillati</taxon>
        <taxon>Cyanobacteriota</taxon>
        <taxon>Adonisia</taxon>
        <taxon>Adonisia turfae</taxon>
    </lineage>
</organism>
<dbReference type="PANTHER" id="PTHR34449:SF2">
    <property type="entry name" value="RHO TERMINATION FACTOR"/>
    <property type="match status" value="1"/>
</dbReference>
<dbReference type="InterPro" id="IPR011112">
    <property type="entry name" value="Rho-like_N"/>
</dbReference>
<sequence>MGLSDIGNLVCLPFEEIEPGQPTNVHDLFLQEAINVLRVSQRNWLPLIVKETGVDQYKVVANTFVYAAISRAGLEEAWCIVVDDSNETAEACSVLAQDGLPRINLSTASRKQIATALDYLLKQPGTLLKGVNLSSATSRIESAPRKYWQTFEPITKLKCKITKGKLKELKKVFYLEPEPIPEIITDPVLLDTFTAAELKKMAGKRGFKRYSKLSKANLIKRLSENKKPEPLPEVVTDPALLDTFTVTELKKIAKKRGITGYSKLKKADLIKRLSETD</sequence>
<dbReference type="Gene3D" id="1.10.720.30">
    <property type="entry name" value="SAP domain"/>
    <property type="match status" value="1"/>
</dbReference>
<protein>
    <submittedName>
        <fullName evidence="2">Transcription termination factor rho family protein</fullName>
    </submittedName>
</protein>
<dbReference type="GO" id="GO:0006353">
    <property type="term" value="P:DNA-templated transcription termination"/>
    <property type="evidence" value="ECO:0007669"/>
    <property type="project" value="InterPro"/>
</dbReference>
<accession>A0A6M0RY95</accession>
<feature type="domain" description="Rho termination factor-like N-terminal" evidence="1">
    <location>
        <begin position="189"/>
        <end position="229"/>
    </location>
</feature>
<reference evidence="2 3" key="1">
    <citation type="journal article" date="2020" name="Microb. Ecol.">
        <title>Ecogenomics of the Marine Benthic Filamentous Cyanobacterium Adonisia.</title>
        <authorList>
            <person name="Walter J.M."/>
            <person name="Coutinho F.H."/>
            <person name="Leomil L."/>
            <person name="Hargreaves P.I."/>
            <person name="Campeao M.E."/>
            <person name="Vieira V.V."/>
            <person name="Silva B.S."/>
            <person name="Fistarol G.O."/>
            <person name="Salomon P.S."/>
            <person name="Sawabe T."/>
            <person name="Mino S."/>
            <person name="Hosokawa M."/>
            <person name="Miyashita H."/>
            <person name="Maruyama F."/>
            <person name="van Verk M.C."/>
            <person name="Dutilh B.E."/>
            <person name="Thompson C.C."/>
            <person name="Thompson F.L."/>
        </authorList>
    </citation>
    <scope>NUCLEOTIDE SEQUENCE [LARGE SCALE GENOMIC DNA]</scope>
    <source>
        <strain evidence="2 3">CCMR0082</strain>
    </source>
</reference>
<name>A0A6M0RY95_9CYAN</name>
<dbReference type="Proteomes" id="UP000473574">
    <property type="component" value="Unassembled WGS sequence"/>
</dbReference>
<gene>
    <name evidence="2" type="ORF">D0962_00075</name>
</gene>
<dbReference type="SMART" id="SM00959">
    <property type="entry name" value="Rho_N"/>
    <property type="match status" value="2"/>
</dbReference>
<dbReference type="SUPFAM" id="SSF68912">
    <property type="entry name" value="Rho N-terminal domain-like"/>
    <property type="match status" value="1"/>
</dbReference>
<evidence type="ECO:0000259" key="1">
    <source>
        <dbReference type="SMART" id="SM00959"/>
    </source>
</evidence>
<dbReference type="EMBL" id="QZCE01000001">
    <property type="protein sequence ID" value="NEZ61188.1"/>
    <property type="molecule type" value="Genomic_DNA"/>
</dbReference>
<dbReference type="AlphaFoldDB" id="A0A6M0RY95"/>
<dbReference type="PANTHER" id="PTHR34449">
    <property type="entry name" value="RHO TERMINATION FACTOR"/>
    <property type="match status" value="1"/>
</dbReference>
<dbReference type="InterPro" id="IPR036361">
    <property type="entry name" value="SAP_dom_sf"/>
</dbReference>